<dbReference type="Gene3D" id="3.40.50.150">
    <property type="entry name" value="Vaccinia Virus protein VP39"/>
    <property type="match status" value="1"/>
</dbReference>
<comment type="caution">
    <text evidence="6">The sequence shown here is derived from an EMBL/GenBank/DDBJ whole genome shotgun (WGS) entry which is preliminary data.</text>
</comment>
<keyword evidence="2" id="KW-0489">Methyltransferase</keyword>
<sequence length="380" mass="42996">MTSSYATTQQPKQNEKTKQYWDTFYSDLSSQTPLLKDTKQSSTSTGNEKNDAGPNGNGDDALEWIVDNSPILLDEILKMFPKASVTSPANESNVKKLNVLEIGCGVSELSRTLLEKSLRNRGQLTDFGMSYAFVATDVSSVCVENNRKRDEAFVLSLGNHNNNNSSSDSKTLISNHNDSLSYKTLDVLTKTPTMQNHYDIILDKGTLDTFLFRSKRTHRGTEAYPPILVPLLNNIHTWLRRGVTAKYIFVSPRSKIKAVRDYNGFVKVRRAALDVESLGGAVLLQSNHADSRCNSKNDTCSRKNIFIYECIRNDQYEPDCDEPFRNDNRCYGESAVDDRSVCPHCKQSFKDFRGKVEIRDQGILVWGRRWRNHLIHCKGS</sequence>
<dbReference type="SUPFAM" id="SSF53335">
    <property type="entry name" value="S-adenosyl-L-methionine-dependent methyltransferases"/>
    <property type="match status" value="1"/>
</dbReference>
<evidence type="ECO:0000256" key="5">
    <source>
        <dbReference type="SAM" id="MobiDB-lite"/>
    </source>
</evidence>
<dbReference type="AlphaFoldDB" id="A0ABD3QD28"/>
<accession>A0ABD3QD28</accession>
<dbReference type="EMBL" id="JABMIG020000047">
    <property type="protein sequence ID" value="KAL3798293.1"/>
    <property type="molecule type" value="Genomic_DNA"/>
</dbReference>
<organism evidence="6 7">
    <name type="scientific">Cyclotella cryptica</name>
    <dbReference type="NCBI Taxonomy" id="29204"/>
    <lineage>
        <taxon>Eukaryota</taxon>
        <taxon>Sar</taxon>
        <taxon>Stramenopiles</taxon>
        <taxon>Ochrophyta</taxon>
        <taxon>Bacillariophyta</taxon>
        <taxon>Coscinodiscophyceae</taxon>
        <taxon>Thalassiosirophycidae</taxon>
        <taxon>Stephanodiscales</taxon>
        <taxon>Stephanodiscaceae</taxon>
        <taxon>Cyclotella</taxon>
    </lineage>
</organism>
<evidence type="ECO:0000313" key="7">
    <source>
        <dbReference type="Proteomes" id="UP001516023"/>
    </source>
</evidence>
<evidence type="ECO:0000256" key="1">
    <source>
        <dbReference type="ARBA" id="ARBA00008361"/>
    </source>
</evidence>
<keyword evidence="7" id="KW-1185">Reference proteome</keyword>
<protein>
    <submittedName>
        <fullName evidence="6">Uncharacterized protein</fullName>
    </submittedName>
</protein>
<proteinExistence type="inferred from homology"/>
<dbReference type="Proteomes" id="UP001516023">
    <property type="component" value="Unassembled WGS sequence"/>
</dbReference>
<dbReference type="GO" id="GO:0032259">
    <property type="term" value="P:methylation"/>
    <property type="evidence" value="ECO:0007669"/>
    <property type="project" value="UniProtKB-KW"/>
</dbReference>
<gene>
    <name evidence="6" type="ORF">HJC23_000207</name>
</gene>
<dbReference type="PANTHER" id="PTHR12176">
    <property type="entry name" value="SAM-DEPENDENT METHYLTRANSFERASE SUPERFAMILY PROTEIN"/>
    <property type="match status" value="1"/>
</dbReference>
<evidence type="ECO:0000313" key="6">
    <source>
        <dbReference type="EMBL" id="KAL3798293.1"/>
    </source>
</evidence>
<evidence type="ECO:0000256" key="4">
    <source>
        <dbReference type="ARBA" id="ARBA00023268"/>
    </source>
</evidence>
<evidence type="ECO:0000256" key="3">
    <source>
        <dbReference type="ARBA" id="ARBA00022679"/>
    </source>
</evidence>
<dbReference type="InterPro" id="IPR029063">
    <property type="entry name" value="SAM-dependent_MTases_sf"/>
</dbReference>
<dbReference type="InterPro" id="IPR051419">
    <property type="entry name" value="Lys/N-term_MeTrsfase_sf"/>
</dbReference>
<evidence type="ECO:0000256" key="2">
    <source>
        <dbReference type="ARBA" id="ARBA00022603"/>
    </source>
</evidence>
<comment type="similarity">
    <text evidence="1">Belongs to the methyltransferase superfamily.</text>
</comment>
<name>A0ABD3QD28_9STRA</name>
<reference evidence="6 7" key="1">
    <citation type="journal article" date="2020" name="G3 (Bethesda)">
        <title>Improved Reference Genome for Cyclotella cryptica CCMP332, a Model for Cell Wall Morphogenesis, Salinity Adaptation, and Lipid Production in Diatoms (Bacillariophyta).</title>
        <authorList>
            <person name="Roberts W.R."/>
            <person name="Downey K.M."/>
            <person name="Ruck E.C."/>
            <person name="Traller J.C."/>
            <person name="Alverson A.J."/>
        </authorList>
    </citation>
    <scope>NUCLEOTIDE SEQUENCE [LARGE SCALE GENOMIC DNA]</scope>
    <source>
        <strain evidence="6 7">CCMP332</strain>
    </source>
</reference>
<keyword evidence="4" id="KW-0511">Multifunctional enzyme</keyword>
<dbReference type="GO" id="GO:0008168">
    <property type="term" value="F:methyltransferase activity"/>
    <property type="evidence" value="ECO:0007669"/>
    <property type="project" value="UniProtKB-KW"/>
</dbReference>
<feature type="region of interest" description="Disordered" evidence="5">
    <location>
        <begin position="32"/>
        <end position="61"/>
    </location>
</feature>
<keyword evidence="3" id="KW-0808">Transferase</keyword>
<dbReference type="PANTHER" id="PTHR12176:SF78">
    <property type="entry name" value="EEF1A LYSINE AND N-TERMINAL METHYLTRANSFERASE"/>
    <property type="match status" value="1"/>
</dbReference>